<dbReference type="SMART" id="SM00345">
    <property type="entry name" value="HTH_GNTR"/>
    <property type="match status" value="1"/>
</dbReference>
<dbReference type="SMART" id="SM00895">
    <property type="entry name" value="FCD"/>
    <property type="match status" value="1"/>
</dbReference>
<dbReference type="AlphaFoldDB" id="A0A917AMB7"/>
<dbReference type="Gene3D" id="1.10.10.10">
    <property type="entry name" value="Winged helix-like DNA-binding domain superfamily/Winged helix DNA-binding domain"/>
    <property type="match status" value="1"/>
</dbReference>
<proteinExistence type="predicted"/>
<evidence type="ECO:0000256" key="2">
    <source>
        <dbReference type="ARBA" id="ARBA00023125"/>
    </source>
</evidence>
<dbReference type="Proteomes" id="UP000633136">
    <property type="component" value="Unassembled WGS sequence"/>
</dbReference>
<dbReference type="EMBL" id="BMIS01000002">
    <property type="protein sequence ID" value="GGE60915.1"/>
    <property type="molecule type" value="Genomic_DNA"/>
</dbReference>
<dbReference type="Pfam" id="PF07729">
    <property type="entry name" value="FCD"/>
    <property type="match status" value="1"/>
</dbReference>
<feature type="domain" description="HTH gntR-type" evidence="5">
    <location>
        <begin position="26"/>
        <end position="94"/>
    </location>
</feature>
<keyword evidence="1" id="KW-0805">Transcription regulation</keyword>
<dbReference type="PANTHER" id="PTHR43537">
    <property type="entry name" value="TRANSCRIPTIONAL REGULATOR, GNTR FAMILY"/>
    <property type="match status" value="1"/>
</dbReference>
<dbReference type="InterPro" id="IPR036388">
    <property type="entry name" value="WH-like_DNA-bd_sf"/>
</dbReference>
<evidence type="ECO:0000313" key="7">
    <source>
        <dbReference type="Proteomes" id="UP000633136"/>
    </source>
</evidence>
<evidence type="ECO:0000256" key="3">
    <source>
        <dbReference type="ARBA" id="ARBA00023163"/>
    </source>
</evidence>
<dbReference type="InterPro" id="IPR008920">
    <property type="entry name" value="TF_FadR/GntR_C"/>
</dbReference>
<dbReference type="InterPro" id="IPR036390">
    <property type="entry name" value="WH_DNA-bd_sf"/>
</dbReference>
<dbReference type="RefSeq" id="WP_188682537.1">
    <property type="nucleotide sequence ID" value="NZ_BMIS01000002.1"/>
</dbReference>
<name>A0A917AMB7_9MICC</name>
<dbReference type="GO" id="GO:0003700">
    <property type="term" value="F:DNA-binding transcription factor activity"/>
    <property type="evidence" value="ECO:0007669"/>
    <property type="project" value="InterPro"/>
</dbReference>
<dbReference type="InterPro" id="IPR011711">
    <property type="entry name" value="GntR_C"/>
</dbReference>
<organism evidence="6 7">
    <name type="scientific">Nesterenkonia cremea</name>
    <dbReference type="NCBI Taxonomy" id="1882340"/>
    <lineage>
        <taxon>Bacteria</taxon>
        <taxon>Bacillati</taxon>
        <taxon>Actinomycetota</taxon>
        <taxon>Actinomycetes</taxon>
        <taxon>Micrococcales</taxon>
        <taxon>Micrococcaceae</taxon>
        <taxon>Nesterenkonia</taxon>
    </lineage>
</organism>
<gene>
    <name evidence="6" type="ORF">GCM10011401_04740</name>
</gene>
<evidence type="ECO:0000259" key="5">
    <source>
        <dbReference type="PROSITE" id="PS50949"/>
    </source>
</evidence>
<dbReference type="PRINTS" id="PR00035">
    <property type="entry name" value="HTHGNTR"/>
</dbReference>
<accession>A0A917AMB7</accession>
<evidence type="ECO:0000256" key="1">
    <source>
        <dbReference type="ARBA" id="ARBA00023015"/>
    </source>
</evidence>
<dbReference type="SUPFAM" id="SSF46785">
    <property type="entry name" value="Winged helix' DNA-binding domain"/>
    <property type="match status" value="1"/>
</dbReference>
<dbReference type="PANTHER" id="PTHR43537:SF45">
    <property type="entry name" value="GNTR FAMILY REGULATORY PROTEIN"/>
    <property type="match status" value="1"/>
</dbReference>
<dbReference type="Pfam" id="PF00392">
    <property type="entry name" value="GntR"/>
    <property type="match status" value="1"/>
</dbReference>
<comment type="caution">
    <text evidence="6">The sequence shown here is derived from an EMBL/GenBank/DDBJ whole genome shotgun (WGS) entry which is preliminary data.</text>
</comment>
<evidence type="ECO:0000256" key="4">
    <source>
        <dbReference type="SAM" id="MobiDB-lite"/>
    </source>
</evidence>
<reference evidence="6" key="1">
    <citation type="journal article" date="2014" name="Int. J. Syst. Evol. Microbiol.">
        <title>Complete genome sequence of Corynebacterium casei LMG S-19264T (=DSM 44701T), isolated from a smear-ripened cheese.</title>
        <authorList>
            <consortium name="US DOE Joint Genome Institute (JGI-PGF)"/>
            <person name="Walter F."/>
            <person name="Albersmeier A."/>
            <person name="Kalinowski J."/>
            <person name="Ruckert C."/>
        </authorList>
    </citation>
    <scope>NUCLEOTIDE SEQUENCE</scope>
    <source>
        <strain evidence="6">CGMCC 1.15388</strain>
    </source>
</reference>
<dbReference type="InterPro" id="IPR000524">
    <property type="entry name" value="Tscrpt_reg_HTH_GntR"/>
</dbReference>
<dbReference type="GO" id="GO:0003677">
    <property type="term" value="F:DNA binding"/>
    <property type="evidence" value="ECO:0007669"/>
    <property type="project" value="UniProtKB-KW"/>
</dbReference>
<protein>
    <submittedName>
        <fullName evidence="6">GntR family transcriptional regulator</fullName>
    </submittedName>
</protein>
<keyword evidence="2" id="KW-0238">DNA-binding</keyword>
<dbReference type="PROSITE" id="PS50949">
    <property type="entry name" value="HTH_GNTR"/>
    <property type="match status" value="1"/>
</dbReference>
<feature type="region of interest" description="Disordered" evidence="4">
    <location>
        <begin position="229"/>
        <end position="253"/>
    </location>
</feature>
<keyword evidence="3" id="KW-0804">Transcription</keyword>
<sequence length="253" mass="27620">MYTDVSTGANTAAASVVGSARGQATGSASDTVYAALRDDLRAGTVYPWDRLTEKTVAAHFKVSRTPVRESIARLVAEGLLQRHHDGFGLVFPDPETLGGLYEARLALELQGIRRVAEGTADYDQQTLDELTREWEALQDHPPEASPRLVAEDEKFHSRLLGAAGEPALVAVLGHVNDRIRALRMYGYITSDRLASATAEHLEILRLLHGQDYDQAQTVLTQHINTSRNAARSRALHDNPASGFLRQSPYLGGP</sequence>
<reference evidence="6" key="2">
    <citation type="submission" date="2020-09" db="EMBL/GenBank/DDBJ databases">
        <authorList>
            <person name="Sun Q."/>
            <person name="Zhou Y."/>
        </authorList>
    </citation>
    <scope>NUCLEOTIDE SEQUENCE</scope>
    <source>
        <strain evidence="6">CGMCC 1.15388</strain>
    </source>
</reference>
<keyword evidence="7" id="KW-1185">Reference proteome</keyword>
<dbReference type="Gene3D" id="1.20.120.530">
    <property type="entry name" value="GntR ligand-binding domain-like"/>
    <property type="match status" value="1"/>
</dbReference>
<evidence type="ECO:0000313" key="6">
    <source>
        <dbReference type="EMBL" id="GGE60915.1"/>
    </source>
</evidence>
<dbReference type="SUPFAM" id="SSF48008">
    <property type="entry name" value="GntR ligand-binding domain-like"/>
    <property type="match status" value="1"/>
</dbReference>